<proteinExistence type="predicted"/>
<keyword evidence="1" id="KW-0472">Membrane</keyword>
<keyword evidence="1" id="KW-0812">Transmembrane</keyword>
<name>A0A1L2C951_9CAUD</name>
<feature type="transmembrane region" description="Helical" evidence="1">
    <location>
        <begin position="34"/>
        <end position="51"/>
    </location>
</feature>
<protein>
    <submittedName>
        <fullName evidence="2">Uncharacterized protein</fullName>
    </submittedName>
</protein>
<accession>A0A1L2C951</accession>
<organism evidence="2 3">
    <name type="scientific">Pseudomonas phage ZC03</name>
    <dbReference type="NCBI Taxonomy" id="1622115"/>
    <lineage>
        <taxon>Viruses</taxon>
        <taxon>Duplodnaviria</taxon>
        <taxon>Heunggongvirae</taxon>
        <taxon>Uroviricota</taxon>
        <taxon>Caudoviricetes</taxon>
        <taxon>Schitoviridae</taxon>
        <taxon>Zicotriavirus</taxon>
        <taxon>Zicotriavirus ZC03</taxon>
    </lineage>
</organism>
<dbReference type="EMBL" id="KU356690">
    <property type="protein sequence ID" value="AMD43434.1"/>
    <property type="molecule type" value="Genomic_DNA"/>
</dbReference>
<gene>
    <name evidence="2" type="ORF">ZC03_057</name>
</gene>
<keyword evidence="3" id="KW-1185">Reference proteome</keyword>
<dbReference type="Proteomes" id="UP000222072">
    <property type="component" value="Segment"/>
</dbReference>
<keyword evidence="1" id="KW-1133">Transmembrane helix</keyword>
<sequence length="56" mass="6624">MFEIIVVSLLAVVVIGFRIEKVLNNIKLTWWDHLALAICLVWFYFVFLWAFEAPPQ</sequence>
<evidence type="ECO:0000256" key="1">
    <source>
        <dbReference type="SAM" id="Phobius"/>
    </source>
</evidence>
<evidence type="ECO:0000313" key="2">
    <source>
        <dbReference type="EMBL" id="AMD43434.1"/>
    </source>
</evidence>
<evidence type="ECO:0000313" key="3">
    <source>
        <dbReference type="Proteomes" id="UP000222072"/>
    </source>
</evidence>
<reference evidence="2 3" key="1">
    <citation type="journal article" date="2017" name="BMC Genomics">
        <title>Three novel Pseudomonas phages isolated from composting provide insights into the evolution and diversity of tailed phages.</title>
        <authorList>
            <person name="Amgarten D."/>
            <person name="Martins L.F."/>
            <person name="Lombardi K.C."/>
            <person name="Antunes L.P."/>
            <person name="de Souza A.P.S."/>
            <person name="Nicastro G.G."/>
            <person name="Kitajima E.W."/>
            <person name="Quaggio R.B."/>
            <person name="Upton C."/>
            <person name="Setubal J.C."/>
            <person name="da Silva A.M."/>
        </authorList>
    </citation>
    <scope>NUCLEOTIDE SEQUENCE [LARGE SCALE GENOMIC DNA]</scope>
</reference>